<feature type="compositionally biased region" description="Basic and acidic residues" evidence="2">
    <location>
        <begin position="57"/>
        <end position="66"/>
    </location>
</feature>
<evidence type="ECO:0000259" key="3">
    <source>
        <dbReference type="Pfam" id="PF04650"/>
    </source>
</evidence>
<evidence type="ECO:0000313" key="7">
    <source>
        <dbReference type="Proteomes" id="UP001242513"/>
    </source>
</evidence>
<evidence type="ECO:0000256" key="2">
    <source>
        <dbReference type="SAM" id="MobiDB-lite"/>
    </source>
</evidence>
<organism evidence="5 7">
    <name type="scientific">Lactobacillus kefiranofaciens</name>
    <dbReference type="NCBI Taxonomy" id="267818"/>
    <lineage>
        <taxon>Bacteria</taxon>
        <taxon>Bacillati</taxon>
        <taxon>Bacillota</taxon>
        <taxon>Bacilli</taxon>
        <taxon>Lactobacillales</taxon>
        <taxon>Lactobacillaceae</taxon>
        <taxon>Lactobacillus</taxon>
    </lineage>
</organism>
<evidence type="ECO:0000313" key="5">
    <source>
        <dbReference type="EMBL" id="WGO86400.1"/>
    </source>
</evidence>
<reference evidence="5" key="3">
    <citation type="submission" date="2023-04" db="EMBL/GenBank/DDBJ databases">
        <authorList>
            <person name="Wang Y."/>
        </authorList>
    </citation>
    <scope>NUCLEOTIDE SEQUENCE</scope>
    <source>
        <strain evidence="5">ZW18</strain>
    </source>
</reference>
<keyword evidence="6" id="KW-1185">Reference proteome</keyword>
<feature type="domain" description="YSIRK Gram-positive signal peptide" evidence="3">
    <location>
        <begin position="6"/>
        <end position="29"/>
    </location>
</feature>
<dbReference type="EMBL" id="CP123735">
    <property type="protein sequence ID" value="WGO86400.1"/>
    <property type="molecule type" value="Genomic_DNA"/>
</dbReference>
<dbReference type="RefSeq" id="WP_025084155.1">
    <property type="nucleotide sequence ID" value="NZ_CP123735.1"/>
</dbReference>
<feature type="compositionally biased region" description="Low complexity" evidence="2">
    <location>
        <begin position="114"/>
        <end position="126"/>
    </location>
</feature>
<feature type="compositionally biased region" description="Polar residues" evidence="2">
    <location>
        <begin position="67"/>
        <end position="88"/>
    </location>
</feature>
<sequence>MEQVAERQSHFGIRKLTIGAASVLLGTTLWMSNGNVVQASDNENGNNANGDQTANKSETETPKVRDNTQVVVQVNGDSAEQNKTAQESITKDETSVKDAEVQAPQSKMGGAVETPTQSSKTTTSRTQANNQVANSSQKSAQSNETSLHAQNPVNNEQTETNNKVTINATEKIADAGKLGKAKLEKANTVDKLEKTDIAAKTINKKSKTNIPKTTTLDIPASSNAAGLSSDNTKMSEEQIKRLLRASFATASSTSTENKDSVNINDIEAKGTINTDTIPQNVKDIVNDTSKIPFVELSNGVWNETQKQYLGDTQHIVLATDKSNPGEKIYFYVSNNVGTTYNTVLAKTLDTKAGKPSIVNINNSEHPGINGQYTIYSNSATTNGVTYNAAYIDGKNVDKHSSGSYAAPSLHRRWTLGLNGKNDAGTWVASSTNTPEKVNQHIYYVNADTGKVLGSKIVNYGKDGIFGGESYTIDSNAVPNKLTVDGRTYNYVESYNDINKNKIKDFNNIEIIDPSTNYDAGKIGDFLEKVETKVVSPDPFQTKQTTTNIEKAPLTGIINPVF</sequence>
<feature type="compositionally biased region" description="Polar residues" evidence="2">
    <location>
        <begin position="127"/>
        <end position="165"/>
    </location>
</feature>
<feature type="compositionally biased region" description="Polar residues" evidence="2">
    <location>
        <begin position="37"/>
        <end position="56"/>
    </location>
</feature>
<evidence type="ECO:0000256" key="1">
    <source>
        <dbReference type="ARBA" id="ARBA00022729"/>
    </source>
</evidence>
<dbReference type="NCBIfam" id="TIGR01168">
    <property type="entry name" value="YSIRK_signal"/>
    <property type="match status" value="1"/>
</dbReference>
<keyword evidence="1" id="KW-0732">Signal</keyword>
<dbReference type="AlphaFoldDB" id="A0AAX3UF98"/>
<accession>A0AAX3UF98</accession>
<dbReference type="EMBL" id="FMXC01000006">
    <property type="protein sequence ID" value="SDA48537.1"/>
    <property type="molecule type" value="Genomic_DNA"/>
</dbReference>
<evidence type="ECO:0000313" key="4">
    <source>
        <dbReference type="EMBL" id="SDA48537.1"/>
    </source>
</evidence>
<dbReference type="Proteomes" id="UP000181860">
    <property type="component" value="Unassembled WGS sequence"/>
</dbReference>
<dbReference type="Pfam" id="PF04650">
    <property type="entry name" value="YSIRK_signal"/>
    <property type="match status" value="1"/>
</dbReference>
<dbReference type="InterPro" id="IPR005877">
    <property type="entry name" value="YSIRK_signal_dom"/>
</dbReference>
<protein>
    <submittedName>
        <fullName evidence="4">Signal peptide-containing protein, YSIRK family</fullName>
    </submittedName>
    <submittedName>
        <fullName evidence="5">YSIRK-type signal peptide-containing protein</fullName>
    </submittedName>
</protein>
<reference evidence="5" key="2">
    <citation type="journal article" date="2022" name="Food Funct.">
        <title>Lactobacillus kefiranofaciens ZW18 from Kefir enhances the anti-tumor effect of anti-programmed cell death 1 (PD-1) immunotherapy by modulating the gut microbiota.</title>
        <authorList>
            <person name="Zhao J."/>
            <person name="Wang Y."/>
            <person name="Wang J."/>
            <person name="Lv M."/>
            <person name="Zhou C."/>
            <person name="Jia L."/>
            <person name="Geng W."/>
        </authorList>
    </citation>
    <scope>NUCLEOTIDE SEQUENCE</scope>
    <source>
        <strain evidence="5">ZW18</strain>
    </source>
</reference>
<evidence type="ECO:0000313" key="6">
    <source>
        <dbReference type="Proteomes" id="UP000181860"/>
    </source>
</evidence>
<dbReference type="Proteomes" id="UP001242513">
    <property type="component" value="Chromosome"/>
</dbReference>
<proteinExistence type="predicted"/>
<feature type="region of interest" description="Disordered" evidence="2">
    <location>
        <begin position="37"/>
        <end position="165"/>
    </location>
</feature>
<name>A0AAX3UF98_9LACO</name>
<gene>
    <name evidence="5" type="ORF">QEJ78_02720</name>
    <name evidence="4" type="ORF">SAMN02983011_00845</name>
</gene>
<reference evidence="4 6" key="1">
    <citation type="submission" date="2016-10" db="EMBL/GenBank/DDBJ databases">
        <authorList>
            <person name="Varghese N."/>
            <person name="Submissions S."/>
        </authorList>
    </citation>
    <scope>NUCLEOTIDE SEQUENCE [LARGE SCALE GENOMIC DNA]</scope>
    <source>
        <strain evidence="4 6">ATCC 43761</strain>
    </source>
</reference>
<feature type="compositionally biased region" description="Basic and acidic residues" evidence="2">
    <location>
        <begin position="89"/>
        <end position="100"/>
    </location>
</feature>